<evidence type="ECO:0000313" key="1">
    <source>
        <dbReference type="EMBL" id="GLB53047.1"/>
    </source>
</evidence>
<protein>
    <submittedName>
        <fullName evidence="1">Uncharacterized protein</fullName>
    </submittedName>
</protein>
<evidence type="ECO:0000313" key="2">
    <source>
        <dbReference type="Proteomes" id="UP001143545"/>
    </source>
</evidence>
<sequence length="76" mass="8902">MVNMLYTKLKHRSKTIKELTLLGVVSPNWLRDIRIFESFHALPEDLCVYCKYEVIADQEGISSERVKHIVLKLGRE</sequence>
<comment type="caution">
    <text evidence="1">The sequence shown here is derived from an EMBL/GenBank/DDBJ whole genome shotgun (WGS) entry which is preliminary data.</text>
</comment>
<dbReference type="AlphaFoldDB" id="A0A9W6EVX0"/>
<keyword evidence="2" id="KW-1185">Reference proteome</keyword>
<dbReference type="EMBL" id="BRVP01000013">
    <property type="protein sequence ID" value="GLB53047.1"/>
    <property type="molecule type" value="Genomic_DNA"/>
</dbReference>
<reference evidence="1" key="1">
    <citation type="submission" date="2022-07" db="EMBL/GenBank/DDBJ databases">
        <title>Taxonomy of Novel Oxalotrophic and Methylotrophic Bacteria.</title>
        <authorList>
            <person name="Sahin N."/>
            <person name="Tani A."/>
        </authorList>
    </citation>
    <scope>NUCLEOTIDE SEQUENCE</scope>
    <source>
        <strain evidence="1">AM327</strain>
    </source>
</reference>
<accession>A0A9W6EVX0</accession>
<proteinExistence type="predicted"/>
<dbReference type="Proteomes" id="UP001143545">
    <property type="component" value="Unassembled WGS sequence"/>
</dbReference>
<name>A0A9W6EVX0_9FLAO</name>
<gene>
    <name evidence="1" type="ORF">NBRC110019_20870</name>
</gene>
<organism evidence="1 2">
    <name type="scientific">Neptunitalea chrysea</name>
    <dbReference type="NCBI Taxonomy" id="1647581"/>
    <lineage>
        <taxon>Bacteria</taxon>
        <taxon>Pseudomonadati</taxon>
        <taxon>Bacteroidota</taxon>
        <taxon>Flavobacteriia</taxon>
        <taxon>Flavobacteriales</taxon>
        <taxon>Flavobacteriaceae</taxon>
        <taxon>Neptunitalea</taxon>
    </lineage>
</organism>